<evidence type="ECO:0000313" key="2">
    <source>
        <dbReference type="EnsemblPlants" id="OMERI01G21810.7"/>
    </source>
</evidence>
<feature type="compositionally biased region" description="Acidic residues" evidence="1">
    <location>
        <begin position="122"/>
        <end position="134"/>
    </location>
</feature>
<organism evidence="2">
    <name type="scientific">Oryza meridionalis</name>
    <dbReference type="NCBI Taxonomy" id="40149"/>
    <lineage>
        <taxon>Eukaryota</taxon>
        <taxon>Viridiplantae</taxon>
        <taxon>Streptophyta</taxon>
        <taxon>Embryophyta</taxon>
        <taxon>Tracheophyta</taxon>
        <taxon>Spermatophyta</taxon>
        <taxon>Magnoliopsida</taxon>
        <taxon>Liliopsida</taxon>
        <taxon>Poales</taxon>
        <taxon>Poaceae</taxon>
        <taxon>BOP clade</taxon>
        <taxon>Oryzoideae</taxon>
        <taxon>Oryzeae</taxon>
        <taxon>Oryzinae</taxon>
        <taxon>Oryza</taxon>
    </lineage>
</organism>
<reference evidence="2" key="2">
    <citation type="submission" date="2018-05" db="EMBL/GenBank/DDBJ databases">
        <title>OmerRS3 (Oryza meridionalis Reference Sequence Version 3).</title>
        <authorList>
            <person name="Zhang J."/>
            <person name="Kudrna D."/>
            <person name="Lee S."/>
            <person name="Talag J."/>
            <person name="Welchert J."/>
            <person name="Wing R.A."/>
        </authorList>
    </citation>
    <scope>NUCLEOTIDE SEQUENCE [LARGE SCALE GENOMIC DNA]</scope>
    <source>
        <strain evidence="2">cv. OR44</strain>
    </source>
</reference>
<feature type="region of interest" description="Disordered" evidence="1">
    <location>
        <begin position="1"/>
        <end position="140"/>
    </location>
</feature>
<feature type="compositionally biased region" description="Acidic residues" evidence="1">
    <location>
        <begin position="47"/>
        <end position="57"/>
    </location>
</feature>
<dbReference type="HOGENOM" id="CLU_152832_0_0_1"/>
<sequence length="140" mass="15072">MANILHSSESNSSIPTPTLTSFLRSRRKKALTTRTWSRSSPSAPAAWDDEVELESSEELVPHGTPTKKDPLVAPPPPPPPPNNQESESDSDSDDDQKSDSSDDEALPVPNPALQANKNVPPSDDDEDDDQESDSGDAQGR</sequence>
<protein>
    <submittedName>
        <fullName evidence="2">Uncharacterized protein</fullName>
    </submittedName>
</protein>
<dbReference type="Gramene" id="OMERI01G21810.7">
    <property type="protein sequence ID" value="OMERI01G21810.7"/>
    <property type="gene ID" value="OMERI01G21810"/>
</dbReference>
<proteinExistence type="predicted"/>
<name>A0A0E0C523_9ORYZ</name>
<dbReference type="AlphaFoldDB" id="A0A0E0C523"/>
<feature type="compositionally biased region" description="Pro residues" evidence="1">
    <location>
        <begin position="72"/>
        <end position="82"/>
    </location>
</feature>
<dbReference type="Proteomes" id="UP000008021">
    <property type="component" value="Chromosome 1"/>
</dbReference>
<dbReference type="EnsemblPlants" id="OMERI01G21810.7">
    <property type="protein sequence ID" value="OMERI01G21810.7"/>
    <property type="gene ID" value="OMERI01G21810"/>
</dbReference>
<reference evidence="2" key="1">
    <citation type="submission" date="2015-04" db="UniProtKB">
        <authorList>
            <consortium name="EnsemblPlants"/>
        </authorList>
    </citation>
    <scope>IDENTIFICATION</scope>
</reference>
<accession>A0A0E0C523</accession>
<evidence type="ECO:0000313" key="3">
    <source>
        <dbReference type="Proteomes" id="UP000008021"/>
    </source>
</evidence>
<evidence type="ECO:0000256" key="1">
    <source>
        <dbReference type="SAM" id="MobiDB-lite"/>
    </source>
</evidence>
<keyword evidence="3" id="KW-1185">Reference proteome</keyword>
<feature type="compositionally biased region" description="Low complexity" evidence="1">
    <location>
        <begin position="32"/>
        <end position="46"/>
    </location>
</feature>
<feature type="compositionally biased region" description="Polar residues" evidence="1">
    <location>
        <begin position="1"/>
        <end position="23"/>
    </location>
</feature>